<evidence type="ECO:0000256" key="2">
    <source>
        <dbReference type="RuleBase" id="RU000461"/>
    </source>
</evidence>
<gene>
    <name evidence="3" type="ORF">EWE75_13905</name>
</gene>
<dbReference type="Proteomes" id="UP000292085">
    <property type="component" value="Unassembled WGS sequence"/>
</dbReference>
<dbReference type="PRINTS" id="PR00359">
    <property type="entry name" value="BP450"/>
</dbReference>
<keyword evidence="2" id="KW-0408">Iron</keyword>
<dbReference type="InterPro" id="IPR002397">
    <property type="entry name" value="Cyt_P450_B"/>
</dbReference>
<dbReference type="PROSITE" id="PS00086">
    <property type="entry name" value="CYTOCHROME_P450"/>
    <property type="match status" value="1"/>
</dbReference>
<dbReference type="InterPro" id="IPR001128">
    <property type="entry name" value="Cyt_P450"/>
</dbReference>
<keyword evidence="2" id="KW-0349">Heme</keyword>
<reference evidence="3 4" key="1">
    <citation type="submission" date="2019-02" db="EMBL/GenBank/DDBJ databases">
        <authorList>
            <person name="Li Y."/>
        </authorList>
    </citation>
    <scope>NUCLEOTIDE SEQUENCE [LARGE SCALE GENOMIC DNA]</scope>
    <source>
        <strain evidence="3 4">3-7</strain>
    </source>
</reference>
<organism evidence="3 4">
    <name type="scientific">Sphingomonas populi</name>
    <dbReference type="NCBI Taxonomy" id="2484750"/>
    <lineage>
        <taxon>Bacteria</taxon>
        <taxon>Pseudomonadati</taxon>
        <taxon>Pseudomonadota</taxon>
        <taxon>Alphaproteobacteria</taxon>
        <taxon>Sphingomonadales</taxon>
        <taxon>Sphingomonadaceae</taxon>
        <taxon>Sphingomonas</taxon>
    </lineage>
</organism>
<dbReference type="PANTHER" id="PTHR46696:SF4">
    <property type="entry name" value="BIOTIN BIOSYNTHESIS CYTOCHROME P450"/>
    <property type="match status" value="1"/>
</dbReference>
<keyword evidence="2" id="KW-0479">Metal-binding</keyword>
<dbReference type="GO" id="GO:0006707">
    <property type="term" value="P:cholesterol catabolic process"/>
    <property type="evidence" value="ECO:0007669"/>
    <property type="project" value="TreeGrafter"/>
</dbReference>
<dbReference type="GO" id="GO:0005506">
    <property type="term" value="F:iron ion binding"/>
    <property type="evidence" value="ECO:0007669"/>
    <property type="project" value="InterPro"/>
</dbReference>
<dbReference type="GO" id="GO:0036199">
    <property type="term" value="F:cholest-4-en-3-one 26-monooxygenase activity"/>
    <property type="evidence" value="ECO:0007669"/>
    <property type="project" value="TreeGrafter"/>
</dbReference>
<comment type="caution">
    <text evidence="3">The sequence shown here is derived from an EMBL/GenBank/DDBJ whole genome shotgun (WGS) entry which is preliminary data.</text>
</comment>
<dbReference type="Gene3D" id="1.10.630.10">
    <property type="entry name" value="Cytochrome P450"/>
    <property type="match status" value="1"/>
</dbReference>
<proteinExistence type="inferred from homology"/>
<evidence type="ECO:0000313" key="4">
    <source>
        <dbReference type="Proteomes" id="UP000292085"/>
    </source>
</evidence>
<keyword evidence="2" id="KW-0560">Oxidoreductase</keyword>
<dbReference type="InterPro" id="IPR036396">
    <property type="entry name" value="Cyt_P450_sf"/>
</dbReference>
<dbReference type="SUPFAM" id="SSF48264">
    <property type="entry name" value="Cytochrome P450"/>
    <property type="match status" value="1"/>
</dbReference>
<dbReference type="PANTHER" id="PTHR46696">
    <property type="entry name" value="P450, PUTATIVE (EUROFUNG)-RELATED"/>
    <property type="match status" value="1"/>
</dbReference>
<dbReference type="EMBL" id="SGIS01000020">
    <property type="protein sequence ID" value="RZF63881.1"/>
    <property type="molecule type" value="Genomic_DNA"/>
</dbReference>
<evidence type="ECO:0000313" key="3">
    <source>
        <dbReference type="EMBL" id="RZF63881.1"/>
    </source>
</evidence>
<sequence length="406" mass="44369">MTSEAPWSHDLDWPHGLAPFDPFDTDIQCDPYAHYAWLRDHAPVIRAGQRETPLYIVSRFGDVTEALRNAHDFSSVPRRDIVIPGFLLNSDPPDHTRLRHSASRAFTPRAIAAVEPVIAKLIAERWEPIVSAGGGEVIGSFASPLTIAVIATVLGIPVSQSETMREWTTASIEYLGMLFRGVPNASANDTALTSMLAYINAVFDTVDVTHGETVVANLARLRNEGVLSAEEAAGFACQLFMAGHETTTLLTGNCLDFLSVNPDIFARLGAVETIPKFLDEMVRYRPPVHRLTRYAARDVEIAGCRIPAGASVRLLIASANRDLAKFEDPDRFDPLRKNAAHAGFGYGIHMCIGSWLAKLEVRLMLETLVATTARLEPDTRWPRQPLAGGAFATVGLHSLGLKVTPL</sequence>
<dbReference type="GO" id="GO:0020037">
    <property type="term" value="F:heme binding"/>
    <property type="evidence" value="ECO:0007669"/>
    <property type="project" value="InterPro"/>
</dbReference>
<dbReference type="Pfam" id="PF00067">
    <property type="entry name" value="p450"/>
    <property type="match status" value="1"/>
</dbReference>
<dbReference type="AlphaFoldDB" id="A0A4Q6XV78"/>
<name>A0A4Q6XV78_9SPHN</name>
<evidence type="ECO:0000256" key="1">
    <source>
        <dbReference type="ARBA" id="ARBA00010617"/>
    </source>
</evidence>
<accession>A0A4Q6XV78</accession>
<dbReference type="OrthoDB" id="5522954at2"/>
<keyword evidence="4" id="KW-1185">Reference proteome</keyword>
<dbReference type="InterPro" id="IPR017972">
    <property type="entry name" value="Cyt_P450_CS"/>
</dbReference>
<keyword evidence="2" id="KW-0503">Monooxygenase</keyword>
<dbReference type="RefSeq" id="WP_130158473.1">
    <property type="nucleotide sequence ID" value="NZ_SGIS01000020.1"/>
</dbReference>
<comment type="similarity">
    <text evidence="1 2">Belongs to the cytochrome P450 family.</text>
</comment>
<dbReference type="GO" id="GO:0008395">
    <property type="term" value="F:steroid hydroxylase activity"/>
    <property type="evidence" value="ECO:0007669"/>
    <property type="project" value="TreeGrafter"/>
</dbReference>
<protein>
    <submittedName>
        <fullName evidence="3">Cytochrome P450</fullName>
    </submittedName>
</protein>